<evidence type="ECO:0000313" key="1">
    <source>
        <dbReference type="EMBL" id="KAK9158127.1"/>
    </source>
</evidence>
<proteinExistence type="predicted"/>
<protein>
    <submittedName>
        <fullName evidence="1">Uncharacterized protein</fullName>
    </submittedName>
</protein>
<accession>A0AAP0KSY8</accession>
<gene>
    <name evidence="1" type="ORF">Scep_004701</name>
</gene>
<dbReference type="Proteomes" id="UP001419268">
    <property type="component" value="Unassembled WGS sequence"/>
</dbReference>
<organism evidence="1 2">
    <name type="scientific">Stephania cephalantha</name>
    <dbReference type="NCBI Taxonomy" id="152367"/>
    <lineage>
        <taxon>Eukaryota</taxon>
        <taxon>Viridiplantae</taxon>
        <taxon>Streptophyta</taxon>
        <taxon>Embryophyta</taxon>
        <taxon>Tracheophyta</taxon>
        <taxon>Spermatophyta</taxon>
        <taxon>Magnoliopsida</taxon>
        <taxon>Ranunculales</taxon>
        <taxon>Menispermaceae</taxon>
        <taxon>Menispermoideae</taxon>
        <taxon>Cissampelideae</taxon>
        <taxon>Stephania</taxon>
    </lineage>
</organism>
<comment type="caution">
    <text evidence="1">The sequence shown here is derived from an EMBL/GenBank/DDBJ whole genome shotgun (WGS) entry which is preliminary data.</text>
</comment>
<name>A0AAP0KSY8_9MAGN</name>
<keyword evidence="2" id="KW-1185">Reference proteome</keyword>
<sequence length="153" mass="16555">MVIFPNWLATMTREEVYDIEVSPRQRYVESRMKNTDGGELGNGGGGRGGSPTIVQQKLRLSANNVETFLNSSPYDGAGKSFLAANKIQRRQQGGIIIAGPGKNNITYIHKVVSCLPMFLAGSIPDPIARRAGTKDKEAGDDPEIEDILKACCS</sequence>
<reference evidence="1 2" key="1">
    <citation type="submission" date="2024-01" db="EMBL/GenBank/DDBJ databases">
        <title>Genome assemblies of Stephania.</title>
        <authorList>
            <person name="Yang L."/>
        </authorList>
    </citation>
    <scope>NUCLEOTIDE SEQUENCE [LARGE SCALE GENOMIC DNA]</scope>
    <source>
        <strain evidence="1">JXDWG</strain>
        <tissue evidence="1">Leaf</tissue>
    </source>
</reference>
<dbReference type="EMBL" id="JBBNAG010000002">
    <property type="protein sequence ID" value="KAK9158127.1"/>
    <property type="molecule type" value="Genomic_DNA"/>
</dbReference>
<dbReference type="AlphaFoldDB" id="A0AAP0KSY8"/>
<evidence type="ECO:0000313" key="2">
    <source>
        <dbReference type="Proteomes" id="UP001419268"/>
    </source>
</evidence>